<dbReference type="SUPFAM" id="SSF50129">
    <property type="entry name" value="GroES-like"/>
    <property type="match status" value="1"/>
</dbReference>
<evidence type="ECO:0000313" key="6">
    <source>
        <dbReference type="Proteomes" id="UP000054321"/>
    </source>
</evidence>
<keyword evidence="6" id="KW-1185">Reference proteome</keyword>
<feature type="domain" description="Enoyl reductase (ER)" evidence="4">
    <location>
        <begin position="11"/>
        <end position="295"/>
    </location>
</feature>
<dbReference type="SUPFAM" id="SSF51735">
    <property type="entry name" value="NAD(P)-binding Rossmann-fold domains"/>
    <property type="match status" value="1"/>
</dbReference>
<sequence>MHPAVVTVSKGAPLEILQVPTIDPVDDEVQVRVEWTASTPLDLHQSDGGLLVTHPQVLGDGVAGPVVKVGPKVKKLQVGDMVFGFTWREQKEKAFQEFCVAPEYLLGKIPIGFTPQQAVVLGNNFVTVFHAVTTDLELPLPWPVPAAAPPHADDTILIWGGSSSVGQYALQILRHWGYRKLIATGSPKHHDLLMSLGALEVFDYRDPSIVKSILDAYGAIPFILDCIGSKDGSIAPIAKIARKGSKVAILLPVIMKDSTETEEPVYEMDVEKAAAWAEGVDARGVRTHFYLQGKNEVFKNELQSTIMPTLLAEGIVKPNKFRIVEGKTMLERAQNALDLLRRKEVSAERLVWRVAE</sequence>
<dbReference type="InParanoid" id="A0A0C3HZU0"/>
<dbReference type="InterPro" id="IPR013149">
    <property type="entry name" value="ADH-like_C"/>
</dbReference>
<proteinExistence type="inferred from homology"/>
<dbReference type="CDD" id="cd08249">
    <property type="entry name" value="enoyl_reductase_like"/>
    <property type="match status" value="1"/>
</dbReference>
<dbReference type="Gene3D" id="3.40.50.720">
    <property type="entry name" value="NAD(P)-binding Rossmann-like Domain"/>
    <property type="match status" value="1"/>
</dbReference>
<dbReference type="Pfam" id="PF00107">
    <property type="entry name" value="ADH_zinc_N"/>
    <property type="match status" value="1"/>
</dbReference>
<dbReference type="InterPro" id="IPR036291">
    <property type="entry name" value="NAD(P)-bd_dom_sf"/>
</dbReference>
<reference evidence="6" key="2">
    <citation type="submission" date="2015-01" db="EMBL/GenBank/DDBJ databases">
        <title>Evolutionary Origins and Diversification of the Mycorrhizal Mutualists.</title>
        <authorList>
            <consortium name="DOE Joint Genome Institute"/>
            <consortium name="Mycorrhizal Genomics Consortium"/>
            <person name="Kohler A."/>
            <person name="Kuo A."/>
            <person name="Nagy L.G."/>
            <person name="Floudas D."/>
            <person name="Copeland A."/>
            <person name="Barry K.W."/>
            <person name="Cichocki N."/>
            <person name="Veneault-Fourrey C."/>
            <person name="LaButti K."/>
            <person name="Lindquist E.A."/>
            <person name="Lipzen A."/>
            <person name="Lundell T."/>
            <person name="Morin E."/>
            <person name="Murat C."/>
            <person name="Riley R."/>
            <person name="Ohm R."/>
            <person name="Sun H."/>
            <person name="Tunlid A."/>
            <person name="Henrissat B."/>
            <person name="Grigoriev I.V."/>
            <person name="Hibbett D.S."/>
            <person name="Martin F."/>
        </authorList>
    </citation>
    <scope>NUCLEOTIDE SEQUENCE [LARGE SCALE GENOMIC DNA]</scope>
    <source>
        <strain evidence="6">Zn</strain>
    </source>
</reference>
<keyword evidence="3" id="KW-0175">Coiled coil</keyword>
<dbReference type="OrthoDB" id="9992527at2759"/>
<dbReference type="EMBL" id="KN832870">
    <property type="protein sequence ID" value="KIN08375.1"/>
    <property type="molecule type" value="Genomic_DNA"/>
</dbReference>
<dbReference type="InterPro" id="IPR013154">
    <property type="entry name" value="ADH-like_N"/>
</dbReference>
<feature type="coiled-coil region" evidence="3">
    <location>
        <begin position="323"/>
        <end position="350"/>
    </location>
</feature>
<dbReference type="FunCoup" id="A0A0C3HZU0">
    <property type="interactions" value="172"/>
</dbReference>
<dbReference type="GO" id="GO:0016651">
    <property type="term" value="F:oxidoreductase activity, acting on NAD(P)H"/>
    <property type="evidence" value="ECO:0007669"/>
    <property type="project" value="InterPro"/>
</dbReference>
<dbReference type="SMART" id="SM00829">
    <property type="entry name" value="PKS_ER"/>
    <property type="match status" value="1"/>
</dbReference>
<evidence type="ECO:0000259" key="4">
    <source>
        <dbReference type="SMART" id="SM00829"/>
    </source>
</evidence>
<dbReference type="AlphaFoldDB" id="A0A0C3HZU0"/>
<dbReference type="InterPro" id="IPR011032">
    <property type="entry name" value="GroES-like_sf"/>
</dbReference>
<dbReference type="Proteomes" id="UP000054321">
    <property type="component" value="Unassembled WGS sequence"/>
</dbReference>
<reference evidence="5 6" key="1">
    <citation type="submission" date="2014-04" db="EMBL/GenBank/DDBJ databases">
        <authorList>
            <consortium name="DOE Joint Genome Institute"/>
            <person name="Kuo A."/>
            <person name="Martino E."/>
            <person name="Perotto S."/>
            <person name="Kohler A."/>
            <person name="Nagy L.G."/>
            <person name="Floudas D."/>
            <person name="Copeland A."/>
            <person name="Barry K.W."/>
            <person name="Cichocki N."/>
            <person name="Veneault-Fourrey C."/>
            <person name="LaButti K."/>
            <person name="Lindquist E.A."/>
            <person name="Lipzen A."/>
            <person name="Lundell T."/>
            <person name="Morin E."/>
            <person name="Murat C."/>
            <person name="Sun H."/>
            <person name="Tunlid A."/>
            <person name="Henrissat B."/>
            <person name="Grigoriev I.V."/>
            <person name="Hibbett D.S."/>
            <person name="Martin F."/>
            <person name="Nordberg H.P."/>
            <person name="Cantor M.N."/>
            <person name="Hua S.X."/>
        </authorList>
    </citation>
    <scope>NUCLEOTIDE SEQUENCE [LARGE SCALE GENOMIC DNA]</scope>
    <source>
        <strain evidence="5 6">Zn</strain>
    </source>
</reference>
<accession>A0A0C3HZU0</accession>
<dbReference type="InterPro" id="IPR047122">
    <property type="entry name" value="Trans-enoyl_RdTase-like"/>
</dbReference>
<name>A0A0C3HZU0_OIDMZ</name>
<organism evidence="5 6">
    <name type="scientific">Oidiodendron maius (strain Zn)</name>
    <dbReference type="NCBI Taxonomy" id="913774"/>
    <lineage>
        <taxon>Eukaryota</taxon>
        <taxon>Fungi</taxon>
        <taxon>Dikarya</taxon>
        <taxon>Ascomycota</taxon>
        <taxon>Pezizomycotina</taxon>
        <taxon>Leotiomycetes</taxon>
        <taxon>Leotiomycetes incertae sedis</taxon>
        <taxon>Myxotrichaceae</taxon>
        <taxon>Oidiodendron</taxon>
    </lineage>
</organism>
<dbReference type="PANTHER" id="PTHR45348">
    <property type="entry name" value="HYPOTHETICAL OXIDOREDUCTASE (EUROFUNG)"/>
    <property type="match status" value="1"/>
</dbReference>
<evidence type="ECO:0000256" key="3">
    <source>
        <dbReference type="SAM" id="Coils"/>
    </source>
</evidence>
<dbReference type="STRING" id="913774.A0A0C3HZU0"/>
<dbReference type="Gene3D" id="3.90.180.10">
    <property type="entry name" value="Medium-chain alcohol dehydrogenases, catalytic domain"/>
    <property type="match status" value="1"/>
</dbReference>
<dbReference type="Pfam" id="PF08240">
    <property type="entry name" value="ADH_N"/>
    <property type="match status" value="1"/>
</dbReference>
<dbReference type="HOGENOM" id="CLU_026673_16_5_1"/>
<dbReference type="PANTHER" id="PTHR45348:SF3">
    <property type="entry name" value="ENOYL REDUCTASE (ER) DOMAIN-CONTAINING PROTEIN"/>
    <property type="match status" value="1"/>
</dbReference>
<dbReference type="InterPro" id="IPR020843">
    <property type="entry name" value="ER"/>
</dbReference>
<comment type="similarity">
    <text evidence="1">Belongs to the zinc-containing alcohol dehydrogenase family.</text>
</comment>
<gene>
    <name evidence="5" type="ORF">OIDMADRAFT_23172</name>
</gene>
<evidence type="ECO:0000256" key="2">
    <source>
        <dbReference type="ARBA" id="ARBA00023002"/>
    </source>
</evidence>
<keyword evidence="2" id="KW-0560">Oxidoreductase</keyword>
<evidence type="ECO:0000313" key="5">
    <source>
        <dbReference type="EMBL" id="KIN08375.1"/>
    </source>
</evidence>
<evidence type="ECO:0000256" key="1">
    <source>
        <dbReference type="ARBA" id="ARBA00008072"/>
    </source>
</evidence>
<protein>
    <recommendedName>
        <fullName evidence="4">Enoyl reductase (ER) domain-containing protein</fullName>
    </recommendedName>
</protein>